<sequence>MALIGQTRLRDPKPILTQAVHQIMTQTSGERQEQLLTEFLLLCTDKELAAMAEQIIRYDRYGIPESPLISKWREEGVAEGIEKGHLELLRHPRIPLDQQVEGRRSGRRYREGP</sequence>
<dbReference type="AlphaFoldDB" id="A0A2A6RF59"/>
<gene>
    <name evidence="1" type="ORF">CJ255_18740</name>
</gene>
<keyword evidence="2" id="KW-1185">Reference proteome</keyword>
<organism evidence="1 2">
    <name type="scientific">Candidatus Viridilinea mediisalina</name>
    <dbReference type="NCBI Taxonomy" id="2024553"/>
    <lineage>
        <taxon>Bacteria</taxon>
        <taxon>Bacillati</taxon>
        <taxon>Chloroflexota</taxon>
        <taxon>Chloroflexia</taxon>
        <taxon>Chloroflexales</taxon>
        <taxon>Chloroflexineae</taxon>
        <taxon>Oscillochloridaceae</taxon>
        <taxon>Candidatus Viridilinea</taxon>
    </lineage>
</organism>
<proteinExistence type="predicted"/>
<evidence type="ECO:0000313" key="2">
    <source>
        <dbReference type="Proteomes" id="UP000220527"/>
    </source>
</evidence>
<accession>A0A2A6RF59</accession>
<protein>
    <submittedName>
        <fullName evidence="1">Uncharacterized protein</fullName>
    </submittedName>
</protein>
<reference evidence="2" key="1">
    <citation type="submission" date="2017-08" db="EMBL/GenBank/DDBJ databases">
        <authorList>
            <person name="Grouzdev D.S."/>
            <person name="Gaisin V.A."/>
            <person name="Rysina M.S."/>
            <person name="Gorlenko V.M."/>
        </authorList>
    </citation>
    <scope>NUCLEOTIDE SEQUENCE [LARGE SCALE GENOMIC DNA]</scope>
    <source>
        <strain evidence="2">Kir15-3F</strain>
    </source>
</reference>
<feature type="non-terminal residue" evidence="1">
    <location>
        <position position="113"/>
    </location>
</feature>
<evidence type="ECO:0000313" key="1">
    <source>
        <dbReference type="EMBL" id="PDW01526.1"/>
    </source>
</evidence>
<dbReference type="EMBL" id="NQWI01000132">
    <property type="protein sequence ID" value="PDW01526.1"/>
    <property type="molecule type" value="Genomic_DNA"/>
</dbReference>
<comment type="caution">
    <text evidence="1">The sequence shown here is derived from an EMBL/GenBank/DDBJ whole genome shotgun (WGS) entry which is preliminary data.</text>
</comment>
<dbReference type="Proteomes" id="UP000220527">
    <property type="component" value="Unassembled WGS sequence"/>
</dbReference>
<name>A0A2A6RF59_9CHLR</name>